<evidence type="ECO:0000256" key="3">
    <source>
        <dbReference type="ARBA" id="ARBA00023204"/>
    </source>
</evidence>
<keyword evidence="2" id="KW-0227">DNA damage</keyword>
<dbReference type="Proteomes" id="UP000596660">
    <property type="component" value="Unplaced"/>
</dbReference>
<evidence type="ECO:0000313" key="6">
    <source>
        <dbReference type="EnsemblPlants" id="AUR62035341-RA:cds"/>
    </source>
</evidence>
<comment type="subcellular location">
    <subcellularLocation>
        <location evidence="1">Nucleus</location>
    </subcellularLocation>
</comment>
<feature type="compositionally biased region" description="Low complexity" evidence="5">
    <location>
        <begin position="58"/>
        <end position="70"/>
    </location>
</feature>
<organism evidence="6 7">
    <name type="scientific">Chenopodium quinoa</name>
    <name type="common">Quinoa</name>
    <dbReference type="NCBI Taxonomy" id="63459"/>
    <lineage>
        <taxon>Eukaryota</taxon>
        <taxon>Viridiplantae</taxon>
        <taxon>Streptophyta</taxon>
        <taxon>Embryophyta</taxon>
        <taxon>Tracheophyta</taxon>
        <taxon>Spermatophyta</taxon>
        <taxon>Magnoliopsida</taxon>
        <taxon>eudicotyledons</taxon>
        <taxon>Gunneridae</taxon>
        <taxon>Pentapetalae</taxon>
        <taxon>Caryophyllales</taxon>
        <taxon>Chenopodiaceae</taxon>
        <taxon>Chenopodioideae</taxon>
        <taxon>Atripliceae</taxon>
        <taxon>Chenopodium</taxon>
    </lineage>
</organism>
<accession>A0A803MUB9</accession>
<proteinExistence type="predicted"/>
<name>A0A803MUB9_CHEQI</name>
<keyword evidence="7" id="KW-1185">Reference proteome</keyword>
<dbReference type="GO" id="GO:0000785">
    <property type="term" value="C:chromatin"/>
    <property type="evidence" value="ECO:0007669"/>
    <property type="project" value="TreeGrafter"/>
</dbReference>
<reference evidence="6" key="2">
    <citation type="submission" date="2021-03" db="UniProtKB">
        <authorList>
            <consortium name="EnsemblPlants"/>
        </authorList>
    </citation>
    <scope>IDENTIFICATION</scope>
</reference>
<dbReference type="PANTHER" id="PTHR12663:SF0">
    <property type="entry name" value="PRECOCIOUS DISSOCIATION OF SISTERS 5, ISOFORM A"/>
    <property type="match status" value="1"/>
</dbReference>
<sequence>MKGRGQGKAIKGSGKAGKGVKGKGGKGRSNGKEGMKVEGRSRTQVVESEVESCDESSFESSSSGSGSMSESDFEYEPEPEVHPAMQYSAVCSDDVSQCYSRGDEVRKAQRKARRKKKIDQKVFCGGKVKEVGIVIASFKSKKKAMNVNCPVETLGPLGVGPSIWSYSSTEEGSEPGVGRFKNTYNTKTTCGTRGITRKTLVQYLEGPCVDEDEFKKVFLMYVLSVLCSSTCHRMKKQFLHGVSVADNAPLYNWCEFVLDELMKALGQFSKRFYGDDLNFNASSGGCTLFLAVLNALKSVLNVELDVEPDEEEVDTNPKNVKRRRMATTDRPVWSCPKFWRRLLQLPNLSNPKVMENLAQVENVQTNDADTSVDLQKTINQVENVVKEFNSNSLKKDFYQVQSEEILSNSDIDVNSLVWTVTQSVGGPFNEEQGLDQQGGVDKEHVVDKGEGEHKEKEINEERLSKEEGEQKEINEHTSLERDKEYTREVLNKEKEIEKEKEKEKVKEKEKEKKNEEKKNEKEHDKEIDKEIEKEKDKENEKVNEVNEKEKETEKEKENVKEKENEKVNEKENDLENDLENEKETDKQNEKVNEKEEEKDKEKDQSGKAELKGGQEKRLENRNGPEISDDVELREITFESEDEPVTPLKLRAAAQKEMLRRKTERSRRQRKMIGVQTLPMDYVTHWRPKYIRTFREPLLKYVMDNSSGRLRSLE</sequence>
<feature type="region of interest" description="Disordered" evidence="5">
    <location>
        <begin position="1"/>
        <end position="79"/>
    </location>
</feature>
<evidence type="ECO:0000256" key="4">
    <source>
        <dbReference type="ARBA" id="ARBA00023242"/>
    </source>
</evidence>
<evidence type="ECO:0000313" key="7">
    <source>
        <dbReference type="Proteomes" id="UP000596660"/>
    </source>
</evidence>
<feature type="region of interest" description="Disordered" evidence="5">
    <location>
        <begin position="428"/>
        <end position="630"/>
    </location>
</feature>
<feature type="compositionally biased region" description="Basic and acidic residues" evidence="5">
    <location>
        <begin position="440"/>
        <end position="622"/>
    </location>
</feature>
<keyword evidence="3" id="KW-0234">DNA repair</keyword>
<dbReference type="GO" id="GO:0005634">
    <property type="term" value="C:nucleus"/>
    <property type="evidence" value="ECO:0007669"/>
    <property type="project" value="UniProtKB-SubCell"/>
</dbReference>
<dbReference type="GO" id="GO:0006281">
    <property type="term" value="P:DNA repair"/>
    <property type="evidence" value="ECO:0007669"/>
    <property type="project" value="UniProtKB-KW"/>
</dbReference>
<reference evidence="6" key="1">
    <citation type="journal article" date="2017" name="Nature">
        <title>The genome of Chenopodium quinoa.</title>
        <authorList>
            <person name="Jarvis D.E."/>
            <person name="Ho Y.S."/>
            <person name="Lightfoot D.J."/>
            <person name="Schmoeckel S.M."/>
            <person name="Li B."/>
            <person name="Borm T.J.A."/>
            <person name="Ohyanagi H."/>
            <person name="Mineta K."/>
            <person name="Michell C.T."/>
            <person name="Saber N."/>
            <person name="Kharbatia N.M."/>
            <person name="Rupper R.R."/>
            <person name="Sharp A.R."/>
            <person name="Dally N."/>
            <person name="Boughton B.A."/>
            <person name="Woo Y.H."/>
            <person name="Gao G."/>
            <person name="Schijlen E.G.W.M."/>
            <person name="Guo X."/>
            <person name="Momin A.A."/>
            <person name="Negrao S."/>
            <person name="Al-Babili S."/>
            <person name="Gehring C."/>
            <person name="Roessner U."/>
            <person name="Jung C."/>
            <person name="Murphy K."/>
            <person name="Arold S.T."/>
            <person name="Gojobori T."/>
            <person name="van der Linden C.G."/>
            <person name="van Loo E.N."/>
            <person name="Jellen E.N."/>
            <person name="Maughan P.J."/>
            <person name="Tester M."/>
        </authorList>
    </citation>
    <scope>NUCLEOTIDE SEQUENCE [LARGE SCALE GENOMIC DNA]</scope>
    <source>
        <strain evidence="6">cv. PI 614886</strain>
    </source>
</reference>
<keyword evidence="4" id="KW-0539">Nucleus</keyword>
<dbReference type="AlphaFoldDB" id="A0A803MUB9"/>
<dbReference type="InterPro" id="IPR039776">
    <property type="entry name" value="Pds5"/>
</dbReference>
<dbReference type="Gramene" id="AUR62035341-RA">
    <property type="protein sequence ID" value="AUR62035341-RA:cds"/>
    <property type="gene ID" value="AUR62035341"/>
</dbReference>
<dbReference type="PANTHER" id="PTHR12663">
    <property type="entry name" value="ANDROGEN INDUCED INHIBITOR OF PROLIFERATION AS3 / PDS5-RELATED"/>
    <property type="match status" value="1"/>
</dbReference>
<protein>
    <submittedName>
        <fullName evidence="6">Uncharacterized protein</fullName>
    </submittedName>
</protein>
<evidence type="ECO:0000256" key="2">
    <source>
        <dbReference type="ARBA" id="ARBA00022763"/>
    </source>
</evidence>
<evidence type="ECO:0000256" key="1">
    <source>
        <dbReference type="ARBA" id="ARBA00004123"/>
    </source>
</evidence>
<feature type="compositionally biased region" description="Basic and acidic residues" evidence="5">
    <location>
        <begin position="30"/>
        <end position="41"/>
    </location>
</feature>
<dbReference type="EnsemblPlants" id="AUR62035341-RA">
    <property type="protein sequence ID" value="AUR62035341-RA:cds"/>
    <property type="gene ID" value="AUR62035341"/>
</dbReference>
<evidence type="ECO:0000256" key="5">
    <source>
        <dbReference type="SAM" id="MobiDB-lite"/>
    </source>
</evidence>
<feature type="compositionally biased region" description="Acidic residues" evidence="5">
    <location>
        <begin position="48"/>
        <end position="57"/>
    </location>
</feature>
<dbReference type="GO" id="GO:0007064">
    <property type="term" value="P:mitotic sister chromatid cohesion"/>
    <property type="evidence" value="ECO:0007669"/>
    <property type="project" value="InterPro"/>
</dbReference>